<feature type="region of interest" description="Disordered" evidence="1">
    <location>
        <begin position="147"/>
        <end position="201"/>
    </location>
</feature>
<dbReference type="EMBL" id="CAADRA010006931">
    <property type="protein sequence ID" value="VFT97427.1"/>
    <property type="molecule type" value="Genomic_DNA"/>
</dbReference>
<feature type="transmembrane region" description="Helical" evidence="2">
    <location>
        <begin position="58"/>
        <end position="77"/>
    </location>
</feature>
<proteinExistence type="predicted"/>
<keyword evidence="2" id="KW-0812">Transmembrane</keyword>
<keyword evidence="2" id="KW-1133">Transmembrane helix</keyword>
<dbReference type="AlphaFoldDB" id="A0A485LGB8"/>
<sequence length="594" mass="63698">MGHQSYVRPDTDDEVGQRPVRRKGSDQAAADERTPLAAPDRKKEQSVFWRQATRSGKLLLTLTGILACAVLLVMWWGSRLKSSSLQLELGHATRPPLPVDEATTTDNERRIHDTTNEPIDVPAPMAQASVDDPAAVAPLAVEPVVPTTANEPTTNEPTTREPTTTRPLTTSTTTTVAPPATTAVPTTTLPPPTTTTAPIPPVSTLASIPPRAGVDLTSALAYQTGLTLWLQADKGLEFTKPCPPESAHCTVREYDLDLLLDLILATRWKNSAAGDGMIAAFVPANPADPRDFPLYVPRVQNNRPILHLSCPLVATSSAASLVHDQTTLFFVVSPASLDDDDGHNTFFGHASAGQFRFHARHASFVGAAPFDEVRDVAASPTRGTHAAGAFSVLTYRLDKSVAIQVNGRGFEISPSNTIVQASEAAKAILGNAHADCDAHAFHGRMAELLVYDAVLADAAIEVVEGYLHRKWAIPRATAAAAATTPPPHEQQPPPADGRTTLKPDGLMQATDPPPTTPPPPPPPHMRGSQVFDPNDVFKWSPPADADAAQVAVWKKTVAEKIQQVERFQYGGAVLHDFINSLKDELNALRDNMFG</sequence>
<name>A0A485LGB8_9STRA</name>
<feature type="compositionally biased region" description="Basic and acidic residues" evidence="1">
    <location>
        <begin position="30"/>
        <end position="44"/>
    </location>
</feature>
<evidence type="ECO:0000313" key="4">
    <source>
        <dbReference type="EMBL" id="VFT97427.1"/>
    </source>
</evidence>
<keyword evidence="2" id="KW-0472">Membrane</keyword>
<keyword evidence="5" id="KW-1185">Reference proteome</keyword>
<dbReference type="Proteomes" id="UP000332933">
    <property type="component" value="Unassembled WGS sequence"/>
</dbReference>
<evidence type="ECO:0000313" key="3">
    <source>
        <dbReference type="EMBL" id="KAF0687509.1"/>
    </source>
</evidence>
<evidence type="ECO:0000256" key="2">
    <source>
        <dbReference type="SAM" id="Phobius"/>
    </source>
</evidence>
<protein>
    <submittedName>
        <fullName evidence="4">Aste57867_20748 protein</fullName>
    </submittedName>
</protein>
<feature type="region of interest" description="Disordered" evidence="1">
    <location>
        <begin position="478"/>
        <end position="535"/>
    </location>
</feature>
<gene>
    <name evidence="4" type="primary">Aste57867_20748</name>
    <name evidence="3" type="ORF">As57867_020680</name>
    <name evidence="4" type="ORF">ASTE57867_20748</name>
</gene>
<evidence type="ECO:0000256" key="1">
    <source>
        <dbReference type="SAM" id="MobiDB-lite"/>
    </source>
</evidence>
<organism evidence="4 5">
    <name type="scientific">Aphanomyces stellatus</name>
    <dbReference type="NCBI Taxonomy" id="120398"/>
    <lineage>
        <taxon>Eukaryota</taxon>
        <taxon>Sar</taxon>
        <taxon>Stramenopiles</taxon>
        <taxon>Oomycota</taxon>
        <taxon>Saprolegniomycetes</taxon>
        <taxon>Saprolegniales</taxon>
        <taxon>Verrucalvaceae</taxon>
        <taxon>Aphanomyces</taxon>
    </lineage>
</organism>
<dbReference type="OrthoDB" id="79760at2759"/>
<accession>A0A485LGB8</accession>
<feature type="region of interest" description="Disordered" evidence="1">
    <location>
        <begin position="1"/>
        <end position="44"/>
    </location>
</feature>
<feature type="compositionally biased region" description="Low complexity" evidence="1">
    <location>
        <begin position="147"/>
        <end position="187"/>
    </location>
</feature>
<dbReference type="EMBL" id="VJMH01006905">
    <property type="protein sequence ID" value="KAF0687509.1"/>
    <property type="molecule type" value="Genomic_DNA"/>
</dbReference>
<feature type="compositionally biased region" description="Pro residues" evidence="1">
    <location>
        <begin position="188"/>
        <end position="201"/>
    </location>
</feature>
<feature type="compositionally biased region" description="Pro residues" evidence="1">
    <location>
        <begin position="511"/>
        <end position="524"/>
    </location>
</feature>
<evidence type="ECO:0000313" key="5">
    <source>
        <dbReference type="Proteomes" id="UP000332933"/>
    </source>
</evidence>
<reference evidence="4 5" key="1">
    <citation type="submission" date="2019-03" db="EMBL/GenBank/DDBJ databases">
        <authorList>
            <person name="Gaulin E."/>
            <person name="Dumas B."/>
        </authorList>
    </citation>
    <scope>NUCLEOTIDE SEQUENCE [LARGE SCALE GENOMIC DNA]</scope>
    <source>
        <strain evidence="4">CBS 568.67</strain>
    </source>
</reference>
<feature type="compositionally biased region" description="Pro residues" evidence="1">
    <location>
        <begin position="484"/>
        <end position="495"/>
    </location>
</feature>
<reference evidence="3" key="2">
    <citation type="submission" date="2019-06" db="EMBL/GenBank/DDBJ databases">
        <title>Genomics analysis of Aphanomyces spp. identifies a new class of oomycete effector associated with host adaptation.</title>
        <authorList>
            <person name="Gaulin E."/>
        </authorList>
    </citation>
    <scope>NUCLEOTIDE SEQUENCE</scope>
    <source>
        <strain evidence="3">CBS 578.67</strain>
    </source>
</reference>